<dbReference type="AlphaFoldDB" id="A0A4P6ED06"/>
<feature type="domain" description="Spore protein YkvP/CgeB glycosyl transferase-like" evidence="2">
    <location>
        <begin position="155"/>
        <end position="258"/>
    </location>
</feature>
<keyword evidence="1 3" id="KW-0808">Transferase</keyword>
<dbReference type="Proteomes" id="UP000293995">
    <property type="component" value="Chromosome"/>
</dbReference>
<dbReference type="InterPro" id="IPR055259">
    <property type="entry name" value="YkvP/CgeB_Glyco_trans-like"/>
</dbReference>
<proteinExistence type="predicted"/>
<dbReference type="RefSeq" id="WP_129388420.1">
    <property type="nucleotide sequence ID" value="NZ_CP035494.1"/>
</dbReference>
<evidence type="ECO:0000256" key="1">
    <source>
        <dbReference type="ARBA" id="ARBA00022679"/>
    </source>
</evidence>
<dbReference type="KEGG" id="mprt:ET475_08180"/>
<evidence type="ECO:0000313" key="4">
    <source>
        <dbReference type="Proteomes" id="UP000293995"/>
    </source>
</evidence>
<dbReference type="OrthoDB" id="9801609at2"/>
<dbReference type="Gene3D" id="3.40.50.2000">
    <property type="entry name" value="Glycogen Phosphorylase B"/>
    <property type="match status" value="1"/>
</dbReference>
<dbReference type="EMBL" id="CP035494">
    <property type="protein sequence ID" value="QAY59974.1"/>
    <property type="molecule type" value="Genomic_DNA"/>
</dbReference>
<protein>
    <submittedName>
        <fullName evidence="3">Glycosyltransferase family 1 protein</fullName>
    </submittedName>
</protein>
<evidence type="ECO:0000313" key="3">
    <source>
        <dbReference type="EMBL" id="QAY59974.1"/>
    </source>
</evidence>
<sequence length="270" mass="29613">MARPRWFENSTPIVSFDRLEFHANDVLVVPEVYGRTLTDLPADVRVLVFNQGAYITFDGLDYAKTSPGAPYRGVRGLEGIMTVSHDSADLLSLSYPDVPVDIVRPVVDSSLFHPGDSVREQTIAFMPSRRAGEINQIMHILRARGINWTFSPMEGLTEREVAQRLRRSRLFLSMSDRDGFGLPPAEAMACGCYVVGYPGGGGSEFFDPSYCSPVASTAELVRAIETAISTPEEELAQAGERASHAIRSHYDVQGLADDLSKVFARILGAV</sequence>
<gene>
    <name evidence="3" type="ORF">ET475_08180</name>
</gene>
<dbReference type="SUPFAM" id="SSF53756">
    <property type="entry name" value="UDP-Glycosyltransferase/glycogen phosphorylase"/>
    <property type="match status" value="1"/>
</dbReference>
<organism evidence="3 4">
    <name type="scientific">Microbacterium protaetiae</name>
    <dbReference type="NCBI Taxonomy" id="2509458"/>
    <lineage>
        <taxon>Bacteria</taxon>
        <taxon>Bacillati</taxon>
        <taxon>Actinomycetota</taxon>
        <taxon>Actinomycetes</taxon>
        <taxon>Micrococcales</taxon>
        <taxon>Microbacteriaceae</taxon>
        <taxon>Microbacterium</taxon>
    </lineage>
</organism>
<keyword evidence="4" id="KW-1185">Reference proteome</keyword>
<dbReference type="GO" id="GO:0009103">
    <property type="term" value="P:lipopolysaccharide biosynthetic process"/>
    <property type="evidence" value="ECO:0007669"/>
    <property type="project" value="TreeGrafter"/>
</dbReference>
<dbReference type="PANTHER" id="PTHR46401">
    <property type="entry name" value="GLYCOSYLTRANSFERASE WBBK-RELATED"/>
    <property type="match status" value="1"/>
</dbReference>
<dbReference type="PANTHER" id="PTHR46401:SF2">
    <property type="entry name" value="GLYCOSYLTRANSFERASE WBBK-RELATED"/>
    <property type="match status" value="1"/>
</dbReference>
<dbReference type="Pfam" id="PF13524">
    <property type="entry name" value="Glyco_trans_1_2"/>
    <property type="match status" value="1"/>
</dbReference>
<accession>A0A4P6ED06</accession>
<evidence type="ECO:0000259" key="2">
    <source>
        <dbReference type="Pfam" id="PF13524"/>
    </source>
</evidence>
<dbReference type="GO" id="GO:0016757">
    <property type="term" value="F:glycosyltransferase activity"/>
    <property type="evidence" value="ECO:0007669"/>
    <property type="project" value="TreeGrafter"/>
</dbReference>
<name>A0A4P6ED06_9MICO</name>
<reference evidence="3 4" key="1">
    <citation type="submission" date="2019-01" db="EMBL/GenBank/DDBJ databases">
        <title>Genome sequencing of strain DFW100M-13.</title>
        <authorList>
            <person name="Heo J."/>
            <person name="Kim S.-J."/>
            <person name="Kim J.-S."/>
            <person name="Hong S.-B."/>
            <person name="Kwon S.-W."/>
        </authorList>
    </citation>
    <scope>NUCLEOTIDE SEQUENCE [LARGE SCALE GENOMIC DNA]</scope>
    <source>
        <strain evidence="3 4">DFW100M-13</strain>
    </source>
</reference>